<keyword evidence="4" id="KW-1185">Reference proteome</keyword>
<dbReference type="CDD" id="cd00037">
    <property type="entry name" value="CLECT"/>
    <property type="match status" value="1"/>
</dbReference>
<proteinExistence type="predicted"/>
<feature type="chain" id="PRO_5042893568" description="C-type lectin domain-containing protein" evidence="1">
    <location>
        <begin position="17"/>
        <end position="151"/>
    </location>
</feature>
<dbReference type="PROSITE" id="PS50041">
    <property type="entry name" value="C_TYPE_LECTIN_2"/>
    <property type="match status" value="1"/>
</dbReference>
<dbReference type="PANTHER" id="PTHR22803">
    <property type="entry name" value="MANNOSE, PHOSPHOLIPASE, LECTIN RECEPTOR RELATED"/>
    <property type="match status" value="1"/>
</dbReference>
<reference evidence="3 4" key="1">
    <citation type="submission" date="2024-01" db="EMBL/GenBank/DDBJ databases">
        <title>The genome of the rayed Mediterranean limpet Patella caerulea (Linnaeus, 1758).</title>
        <authorList>
            <person name="Anh-Thu Weber A."/>
            <person name="Halstead-Nussloch G."/>
        </authorList>
    </citation>
    <scope>NUCLEOTIDE SEQUENCE [LARGE SCALE GENOMIC DNA]</scope>
    <source>
        <strain evidence="3">AATW-2023a</strain>
        <tissue evidence="3">Whole specimen</tissue>
    </source>
</reference>
<evidence type="ECO:0000313" key="4">
    <source>
        <dbReference type="Proteomes" id="UP001347796"/>
    </source>
</evidence>
<evidence type="ECO:0000259" key="2">
    <source>
        <dbReference type="PROSITE" id="PS50041"/>
    </source>
</evidence>
<dbReference type="SUPFAM" id="SSF56436">
    <property type="entry name" value="C-type lectin-like"/>
    <property type="match status" value="1"/>
</dbReference>
<dbReference type="Gene3D" id="3.10.100.10">
    <property type="entry name" value="Mannose-Binding Protein A, subunit A"/>
    <property type="match status" value="1"/>
</dbReference>
<dbReference type="Proteomes" id="UP001347796">
    <property type="component" value="Unassembled WGS sequence"/>
</dbReference>
<organism evidence="3 4">
    <name type="scientific">Patella caerulea</name>
    <name type="common">Rayed Mediterranean limpet</name>
    <dbReference type="NCBI Taxonomy" id="87958"/>
    <lineage>
        <taxon>Eukaryota</taxon>
        <taxon>Metazoa</taxon>
        <taxon>Spiralia</taxon>
        <taxon>Lophotrochozoa</taxon>
        <taxon>Mollusca</taxon>
        <taxon>Gastropoda</taxon>
        <taxon>Patellogastropoda</taxon>
        <taxon>Patelloidea</taxon>
        <taxon>Patellidae</taxon>
        <taxon>Patella</taxon>
    </lineage>
</organism>
<dbReference type="SMART" id="SM00034">
    <property type="entry name" value="CLECT"/>
    <property type="match status" value="1"/>
</dbReference>
<dbReference type="Pfam" id="PF00059">
    <property type="entry name" value="Lectin_C"/>
    <property type="match status" value="1"/>
</dbReference>
<comment type="caution">
    <text evidence="3">The sequence shown here is derived from an EMBL/GenBank/DDBJ whole genome shotgun (WGS) entry which is preliminary data.</text>
</comment>
<protein>
    <recommendedName>
        <fullName evidence="2">C-type lectin domain-containing protein</fullName>
    </recommendedName>
</protein>
<dbReference type="InterPro" id="IPR001304">
    <property type="entry name" value="C-type_lectin-like"/>
</dbReference>
<dbReference type="InterPro" id="IPR050111">
    <property type="entry name" value="C-type_lectin/snaclec_domain"/>
</dbReference>
<sequence>MFLLMVFTSLILSTYGQCPNGYHQHEQSCYAIVTFVAKWTYAETMCQAAGSHLASVETDAERLYLNQYINFLHGTKYRYYWIGGFNFIDGTYMSVGAQNNLGQIPWYPGEPSNRPGEHCLMMVQDNKSLFGDFECDTEQAFVCEIELNSQQ</sequence>
<feature type="domain" description="C-type lectin" evidence="2">
    <location>
        <begin position="25"/>
        <end position="144"/>
    </location>
</feature>
<accession>A0AAN8K0M7</accession>
<keyword evidence="1" id="KW-0732">Signal</keyword>
<dbReference type="EMBL" id="JAZGQO010000004">
    <property type="protein sequence ID" value="KAK6187246.1"/>
    <property type="molecule type" value="Genomic_DNA"/>
</dbReference>
<dbReference type="InterPro" id="IPR016186">
    <property type="entry name" value="C-type_lectin-like/link_sf"/>
</dbReference>
<dbReference type="InterPro" id="IPR016187">
    <property type="entry name" value="CTDL_fold"/>
</dbReference>
<dbReference type="AlphaFoldDB" id="A0AAN8K0M7"/>
<evidence type="ECO:0000313" key="3">
    <source>
        <dbReference type="EMBL" id="KAK6187246.1"/>
    </source>
</evidence>
<name>A0AAN8K0M7_PATCE</name>
<feature type="signal peptide" evidence="1">
    <location>
        <begin position="1"/>
        <end position="16"/>
    </location>
</feature>
<gene>
    <name evidence="3" type="ORF">SNE40_005313</name>
</gene>
<evidence type="ECO:0000256" key="1">
    <source>
        <dbReference type="SAM" id="SignalP"/>
    </source>
</evidence>